<proteinExistence type="predicted"/>
<evidence type="ECO:0000256" key="1">
    <source>
        <dbReference type="SAM" id="Phobius"/>
    </source>
</evidence>
<dbReference type="EMBL" id="JAFMPP010000004">
    <property type="protein sequence ID" value="MBO0662301.1"/>
    <property type="molecule type" value="Genomic_DNA"/>
</dbReference>
<keyword evidence="3" id="KW-0540">Nuclease</keyword>
<protein>
    <submittedName>
        <fullName evidence="3">Endonuclease/exonuclease/phosphatase family protein</fullName>
    </submittedName>
</protein>
<dbReference type="SUPFAM" id="SSF56219">
    <property type="entry name" value="DNase I-like"/>
    <property type="match status" value="1"/>
</dbReference>
<dbReference type="GO" id="GO:0004519">
    <property type="term" value="F:endonuclease activity"/>
    <property type="evidence" value="ECO:0007669"/>
    <property type="project" value="UniProtKB-KW"/>
</dbReference>
<keyword evidence="1" id="KW-0812">Transmembrane</keyword>
<dbReference type="AlphaFoldDB" id="A0A939JWG9"/>
<dbReference type="Proteomes" id="UP000664122">
    <property type="component" value="Unassembled WGS sequence"/>
</dbReference>
<name>A0A939JWG9_9HYPH</name>
<sequence>MSRIRRTLAFGLALMVSLAIVGGFFGRDVPFFDSLAHFRAHLAVILFALAVLLLFSRSVLGAIVSAAIAAYAAVTVFAYVVPQPAGTASAPAGRTALTLLQMNLKYDAEAQPAIATIEQVKPDIVTMQEINQRWLDAMNGLNAVYPYRVVCGAGHHGGVAIFSKLAFASPTANCHATDGFVAQRLDLGNGRGLTVASEHLEWPWPHRQGLQMASLGRVLPALEQPDLVSGDFNAVAWSGTVQRFAEATSTRPVHGIGPTWLARELPDVLRPLIGLPIDNILVSKDVEVLAVARQPATASDHLPVLLHFTVAPAQPAAATAATSDKTRP</sequence>
<dbReference type="Pfam" id="PF03372">
    <property type="entry name" value="Exo_endo_phos"/>
    <property type="match status" value="1"/>
</dbReference>
<keyword evidence="3" id="KW-0255">Endonuclease</keyword>
<evidence type="ECO:0000313" key="4">
    <source>
        <dbReference type="Proteomes" id="UP000664122"/>
    </source>
</evidence>
<evidence type="ECO:0000259" key="2">
    <source>
        <dbReference type="Pfam" id="PF03372"/>
    </source>
</evidence>
<dbReference type="InterPro" id="IPR005135">
    <property type="entry name" value="Endo/exonuclease/phosphatase"/>
</dbReference>
<keyword evidence="3" id="KW-0378">Hydrolase</keyword>
<keyword evidence="1" id="KW-1133">Transmembrane helix</keyword>
<dbReference type="RefSeq" id="WP_207257056.1">
    <property type="nucleotide sequence ID" value="NZ_JAFMPP010000004.1"/>
</dbReference>
<accession>A0A939JWG9</accession>
<feature type="transmembrane region" description="Helical" evidence="1">
    <location>
        <begin position="62"/>
        <end position="81"/>
    </location>
</feature>
<keyword evidence="1" id="KW-0472">Membrane</keyword>
<organism evidence="3 4">
    <name type="scientific">Jiella flava</name>
    <dbReference type="NCBI Taxonomy" id="2816857"/>
    <lineage>
        <taxon>Bacteria</taxon>
        <taxon>Pseudomonadati</taxon>
        <taxon>Pseudomonadota</taxon>
        <taxon>Alphaproteobacteria</taxon>
        <taxon>Hyphomicrobiales</taxon>
        <taxon>Aurantimonadaceae</taxon>
        <taxon>Jiella</taxon>
    </lineage>
</organism>
<comment type="caution">
    <text evidence="3">The sequence shown here is derived from an EMBL/GenBank/DDBJ whole genome shotgun (WGS) entry which is preliminary data.</text>
</comment>
<dbReference type="InterPro" id="IPR036691">
    <property type="entry name" value="Endo/exonu/phosph_ase_sf"/>
</dbReference>
<feature type="domain" description="Endonuclease/exonuclease/phosphatase" evidence="2">
    <location>
        <begin position="114"/>
        <end position="301"/>
    </location>
</feature>
<keyword evidence="4" id="KW-1185">Reference proteome</keyword>
<gene>
    <name evidence="3" type="ORF">J1C48_06925</name>
</gene>
<reference evidence="3" key="1">
    <citation type="submission" date="2021-03" db="EMBL/GenBank/DDBJ databases">
        <title>Whole genome sequence of Jiella sp. CQZ9-1.</title>
        <authorList>
            <person name="Tuo L."/>
        </authorList>
    </citation>
    <scope>NUCLEOTIDE SEQUENCE</scope>
    <source>
        <strain evidence="3">CQZ9-1</strain>
    </source>
</reference>
<evidence type="ECO:0000313" key="3">
    <source>
        <dbReference type="EMBL" id="MBO0662301.1"/>
    </source>
</evidence>
<feature type="transmembrane region" description="Helical" evidence="1">
    <location>
        <begin position="36"/>
        <end position="55"/>
    </location>
</feature>
<dbReference type="Gene3D" id="3.60.10.10">
    <property type="entry name" value="Endonuclease/exonuclease/phosphatase"/>
    <property type="match status" value="1"/>
</dbReference>